<dbReference type="PROSITE" id="PS51318">
    <property type="entry name" value="TAT"/>
    <property type="match status" value="1"/>
</dbReference>
<dbReference type="InterPro" id="IPR029052">
    <property type="entry name" value="Metallo-depent_PP-like"/>
</dbReference>
<dbReference type="OrthoDB" id="185653at2"/>
<accession>A0A1X7A399</accession>
<dbReference type="GO" id="GO:0030288">
    <property type="term" value="C:outer membrane-bounded periplasmic space"/>
    <property type="evidence" value="ECO:0007669"/>
    <property type="project" value="TreeGrafter"/>
</dbReference>
<evidence type="ECO:0000256" key="1">
    <source>
        <dbReference type="ARBA" id="ARBA00022729"/>
    </source>
</evidence>
<evidence type="ECO:0000313" key="6">
    <source>
        <dbReference type="Proteomes" id="UP000193963"/>
    </source>
</evidence>
<keyword evidence="6" id="KW-1185">Reference proteome</keyword>
<gene>
    <name evidence="5" type="ORF">PSM7751_03624</name>
</gene>
<evidence type="ECO:0000256" key="2">
    <source>
        <dbReference type="SAM" id="SignalP"/>
    </source>
</evidence>
<name>A0A1X7A399_9RHOB</name>
<dbReference type="InterPro" id="IPR006311">
    <property type="entry name" value="TAT_signal"/>
</dbReference>
<dbReference type="EMBL" id="FWFN01000008">
    <property type="protein sequence ID" value="SLN68819.1"/>
    <property type="molecule type" value="Genomic_DNA"/>
</dbReference>
<feature type="domain" description="Calcineurin-like phosphoesterase" evidence="3">
    <location>
        <begin position="45"/>
        <end position="219"/>
    </location>
</feature>
<evidence type="ECO:0000259" key="3">
    <source>
        <dbReference type="Pfam" id="PF00149"/>
    </source>
</evidence>
<dbReference type="PANTHER" id="PTHR11575:SF24">
    <property type="entry name" value="5'-NUCLEOTIDASE"/>
    <property type="match status" value="1"/>
</dbReference>
<dbReference type="PANTHER" id="PTHR11575">
    <property type="entry name" value="5'-NUCLEOTIDASE-RELATED"/>
    <property type="match status" value="1"/>
</dbReference>
<feature type="chain" id="PRO_5012440016" evidence="2">
    <location>
        <begin position="34"/>
        <end position="460"/>
    </location>
</feature>
<dbReference type="Proteomes" id="UP000193963">
    <property type="component" value="Unassembled WGS sequence"/>
</dbReference>
<dbReference type="InterPro" id="IPR006179">
    <property type="entry name" value="5_nucleotidase/apyrase"/>
</dbReference>
<dbReference type="InterPro" id="IPR036907">
    <property type="entry name" value="5'-Nucleotdase_C_sf"/>
</dbReference>
<keyword evidence="5" id="KW-0378">Hydrolase</keyword>
<reference evidence="5 6" key="1">
    <citation type="submission" date="2017-03" db="EMBL/GenBank/DDBJ databases">
        <authorList>
            <person name="Afonso C.L."/>
            <person name="Miller P.J."/>
            <person name="Scott M.A."/>
            <person name="Spackman E."/>
            <person name="Goraichik I."/>
            <person name="Dimitrov K.M."/>
            <person name="Suarez D.L."/>
            <person name="Swayne D.E."/>
        </authorList>
    </citation>
    <scope>NUCLEOTIDE SEQUENCE [LARGE SCALE GENOMIC DNA]</scope>
    <source>
        <strain evidence="5 6">CECT 7751</strain>
    </source>
</reference>
<organism evidence="5 6">
    <name type="scientific">Pseudooceanicola marinus</name>
    <dbReference type="NCBI Taxonomy" id="396013"/>
    <lineage>
        <taxon>Bacteria</taxon>
        <taxon>Pseudomonadati</taxon>
        <taxon>Pseudomonadota</taxon>
        <taxon>Alphaproteobacteria</taxon>
        <taxon>Rhodobacterales</taxon>
        <taxon>Paracoccaceae</taxon>
        <taxon>Pseudooceanicola</taxon>
    </lineage>
</organism>
<dbReference type="AlphaFoldDB" id="A0A1X7A399"/>
<feature type="domain" description="5'-Nucleotidase C-terminal" evidence="4">
    <location>
        <begin position="327"/>
        <end position="431"/>
    </location>
</feature>
<dbReference type="InterPro" id="IPR008334">
    <property type="entry name" value="5'-Nucleotdase_C"/>
</dbReference>
<dbReference type="SUPFAM" id="SSF56300">
    <property type="entry name" value="Metallo-dependent phosphatases"/>
    <property type="match status" value="1"/>
</dbReference>
<dbReference type="Pfam" id="PF00149">
    <property type="entry name" value="Metallophos"/>
    <property type="match status" value="1"/>
</dbReference>
<dbReference type="Pfam" id="PF02872">
    <property type="entry name" value="5_nucleotid_C"/>
    <property type="match status" value="1"/>
</dbReference>
<sequence>MSFHATFALNRRLMLQGVAASAALAALPLSARAQSGGAEALLFTLADLHCAYARLSKLLEMIRAERDASGVPAALLINGDLFETGNVVGLRSGGAADWAFVEALAAEMPVVLNLGNHEPDFTLDMAETVRLARDAGITVISNLTDTRNGAPFADPATTLELGGITLGILGLGVTAPFTYPEKTRETLGFTEAAETVAAELPGVAEGTDLAVIMTHAGVTPDKAYIGSLPAGTVMQGGHDHLSFDMDVDHVTYFHGACWGTELGVVTLRRDGGAVTADYRALPVPAGGGDAALLGMIEALKAEHLSQDDSAVIAEIPESLDIHGSILLAAEAVRAAAQADVAMLGHTTFGAPLAAGPLTKYDFDAFIRFGGGISVTEVTGAQLRKILTRANQFRAADLDARTGDYMHVADPDLDDSATYRLAMNGWSAMNQESYLGTTDLVFETVEGLELKALVADHLARL</sequence>
<dbReference type="SUPFAM" id="SSF55816">
    <property type="entry name" value="5'-nucleotidase (syn. UDP-sugar hydrolase), C-terminal domain"/>
    <property type="match status" value="1"/>
</dbReference>
<dbReference type="Gene3D" id="3.60.21.10">
    <property type="match status" value="1"/>
</dbReference>
<dbReference type="GO" id="GO:0016787">
    <property type="term" value="F:hydrolase activity"/>
    <property type="evidence" value="ECO:0007669"/>
    <property type="project" value="UniProtKB-KW"/>
</dbReference>
<evidence type="ECO:0000313" key="5">
    <source>
        <dbReference type="EMBL" id="SLN68819.1"/>
    </source>
</evidence>
<evidence type="ECO:0000259" key="4">
    <source>
        <dbReference type="Pfam" id="PF02872"/>
    </source>
</evidence>
<keyword evidence="1 2" id="KW-0732">Signal</keyword>
<protein>
    <submittedName>
        <fullName evidence="5">Bifunctional UDP-sugar hydrolase/5'-nucleotidase periplasmic</fullName>
    </submittedName>
</protein>
<dbReference type="InterPro" id="IPR004843">
    <property type="entry name" value="Calcineurin-like_PHP"/>
</dbReference>
<dbReference type="GO" id="GO:0009166">
    <property type="term" value="P:nucleotide catabolic process"/>
    <property type="evidence" value="ECO:0007669"/>
    <property type="project" value="InterPro"/>
</dbReference>
<feature type="signal peptide" evidence="2">
    <location>
        <begin position="1"/>
        <end position="33"/>
    </location>
</feature>
<dbReference type="Gene3D" id="3.90.780.10">
    <property type="entry name" value="5'-Nucleotidase, C-terminal domain"/>
    <property type="match status" value="1"/>
</dbReference>
<proteinExistence type="predicted"/>
<dbReference type="RefSeq" id="WP_159457067.1">
    <property type="nucleotide sequence ID" value="NZ_FWFN01000008.1"/>
</dbReference>